<keyword evidence="2" id="KW-1133">Transmembrane helix</keyword>
<keyword evidence="2" id="KW-0472">Membrane</keyword>
<organism evidence="3 4">
    <name type="scientific">Neisseria arctica</name>
    <dbReference type="NCBI Taxonomy" id="1470200"/>
    <lineage>
        <taxon>Bacteria</taxon>
        <taxon>Pseudomonadati</taxon>
        <taxon>Pseudomonadota</taxon>
        <taxon>Betaproteobacteria</taxon>
        <taxon>Neisseriales</taxon>
        <taxon>Neisseriaceae</taxon>
        <taxon>Neisseria</taxon>
    </lineage>
</organism>
<proteinExistence type="predicted"/>
<dbReference type="OrthoDB" id="8611775at2"/>
<dbReference type="STRING" id="1470200.PL75_09905"/>
<keyword evidence="4" id="KW-1185">Reference proteome</keyword>
<accession>A0A0J0YPP9</accession>
<sequence length="141" mass="16254">MDQKTKIRLAGLIILATAVLSLILVLFTNSWPIAIAIAIVVMGAATAGFFWYSKRQQRQFIERLKKFDIDPENGRVNEANLRRMYHSGGQAQKDAVTIICLSRECSVAEAHAMFKKRPTKQEQMQQMREMQKGMRQPRMRR</sequence>
<name>A0A0J0YPP9_9NEIS</name>
<dbReference type="EMBL" id="JTDO01000020">
    <property type="protein sequence ID" value="KLT72104.1"/>
    <property type="molecule type" value="Genomic_DNA"/>
</dbReference>
<dbReference type="AlphaFoldDB" id="A0A0J0YPP9"/>
<comment type="caution">
    <text evidence="3">The sequence shown here is derived from an EMBL/GenBank/DDBJ whole genome shotgun (WGS) entry which is preliminary data.</text>
</comment>
<evidence type="ECO:0000256" key="2">
    <source>
        <dbReference type="SAM" id="Phobius"/>
    </source>
</evidence>
<reference evidence="3 4" key="1">
    <citation type="submission" date="2014-11" db="EMBL/GenBank/DDBJ databases">
        <title>Genome of a novel goose pathogen.</title>
        <authorList>
            <person name="Hansen C.M."/>
            <person name="Hueffer K."/>
            <person name="Choi S.C."/>
        </authorList>
    </citation>
    <scope>NUCLEOTIDE SEQUENCE [LARGE SCALE GENOMIC DNA]</scope>
    <source>
        <strain evidence="3 4">KH1503</strain>
    </source>
</reference>
<feature type="transmembrane region" description="Helical" evidence="2">
    <location>
        <begin position="7"/>
        <end position="27"/>
    </location>
</feature>
<dbReference type="RefSeq" id="WP_047761779.1">
    <property type="nucleotide sequence ID" value="NZ_CP091510.1"/>
</dbReference>
<feature type="region of interest" description="Disordered" evidence="1">
    <location>
        <begin position="116"/>
        <end position="141"/>
    </location>
</feature>
<dbReference type="PATRIC" id="fig|1470200.3.peg.1239"/>
<evidence type="ECO:0000256" key="1">
    <source>
        <dbReference type="SAM" id="MobiDB-lite"/>
    </source>
</evidence>
<evidence type="ECO:0000313" key="4">
    <source>
        <dbReference type="Proteomes" id="UP000036027"/>
    </source>
</evidence>
<protein>
    <submittedName>
        <fullName evidence="3">Membrane protein</fullName>
    </submittedName>
</protein>
<evidence type="ECO:0000313" key="3">
    <source>
        <dbReference type="EMBL" id="KLT72104.1"/>
    </source>
</evidence>
<dbReference type="Proteomes" id="UP000036027">
    <property type="component" value="Unassembled WGS sequence"/>
</dbReference>
<feature type="transmembrane region" description="Helical" evidence="2">
    <location>
        <begin position="33"/>
        <end position="53"/>
    </location>
</feature>
<gene>
    <name evidence="3" type="ORF">PL75_09905</name>
</gene>
<feature type="compositionally biased region" description="Low complexity" evidence="1">
    <location>
        <begin position="121"/>
        <end position="134"/>
    </location>
</feature>
<keyword evidence="2" id="KW-0812">Transmembrane</keyword>